<protein>
    <submittedName>
        <fullName evidence="1">Uncharacterized protein</fullName>
    </submittedName>
</protein>
<sequence length="22" mass="2611">MQFLDSSHTVPRQFRFTESTVP</sequence>
<dbReference type="Proteomes" id="UP000054988">
    <property type="component" value="Unassembled WGS sequence"/>
</dbReference>
<reference evidence="1 2" key="1">
    <citation type="submission" date="2015-12" db="EMBL/GenBank/DDBJ databases">
        <title>Draft genome sequence of Moniliophthora roreri, the causal agent of frosty pod rot of cacao.</title>
        <authorList>
            <person name="Aime M.C."/>
            <person name="Diaz-Valderrama J.R."/>
            <person name="Kijpornyongpan T."/>
            <person name="Phillips-Mora W."/>
        </authorList>
    </citation>
    <scope>NUCLEOTIDE SEQUENCE [LARGE SCALE GENOMIC DNA]</scope>
    <source>
        <strain evidence="1 2">MCA 2952</strain>
    </source>
</reference>
<gene>
    <name evidence="1" type="ORF">WG66_437</name>
</gene>
<evidence type="ECO:0000313" key="2">
    <source>
        <dbReference type="Proteomes" id="UP000054988"/>
    </source>
</evidence>
<organism evidence="1 2">
    <name type="scientific">Moniliophthora roreri</name>
    <name type="common">Frosty pod rot fungus</name>
    <name type="synonym">Monilia roreri</name>
    <dbReference type="NCBI Taxonomy" id="221103"/>
    <lineage>
        <taxon>Eukaryota</taxon>
        <taxon>Fungi</taxon>
        <taxon>Dikarya</taxon>
        <taxon>Basidiomycota</taxon>
        <taxon>Agaricomycotina</taxon>
        <taxon>Agaricomycetes</taxon>
        <taxon>Agaricomycetidae</taxon>
        <taxon>Agaricales</taxon>
        <taxon>Marasmiineae</taxon>
        <taxon>Marasmiaceae</taxon>
        <taxon>Moniliophthora</taxon>
    </lineage>
</organism>
<name>A0A0W0GEK7_MONRR</name>
<proteinExistence type="predicted"/>
<evidence type="ECO:0000313" key="1">
    <source>
        <dbReference type="EMBL" id="KTB46986.1"/>
    </source>
</evidence>
<dbReference type="AlphaFoldDB" id="A0A0W0GEK7"/>
<comment type="caution">
    <text evidence="1">The sequence shown here is derived from an EMBL/GenBank/DDBJ whole genome shotgun (WGS) entry which is preliminary data.</text>
</comment>
<accession>A0A0W0GEK7</accession>
<dbReference type="EMBL" id="LATX01000188">
    <property type="protein sequence ID" value="KTB46986.1"/>
    <property type="molecule type" value="Genomic_DNA"/>
</dbReference>